<feature type="non-terminal residue" evidence="1">
    <location>
        <position position="32"/>
    </location>
</feature>
<dbReference type="EMBL" id="LXQA010750033">
    <property type="protein sequence ID" value="MCI69139.1"/>
    <property type="molecule type" value="Genomic_DNA"/>
</dbReference>
<accession>A0A392U6L5</accession>
<proteinExistence type="predicted"/>
<comment type="caution">
    <text evidence="1">The sequence shown here is derived from an EMBL/GenBank/DDBJ whole genome shotgun (WGS) entry which is preliminary data.</text>
</comment>
<organism evidence="1 2">
    <name type="scientific">Trifolium medium</name>
    <dbReference type="NCBI Taxonomy" id="97028"/>
    <lineage>
        <taxon>Eukaryota</taxon>
        <taxon>Viridiplantae</taxon>
        <taxon>Streptophyta</taxon>
        <taxon>Embryophyta</taxon>
        <taxon>Tracheophyta</taxon>
        <taxon>Spermatophyta</taxon>
        <taxon>Magnoliopsida</taxon>
        <taxon>eudicotyledons</taxon>
        <taxon>Gunneridae</taxon>
        <taxon>Pentapetalae</taxon>
        <taxon>rosids</taxon>
        <taxon>fabids</taxon>
        <taxon>Fabales</taxon>
        <taxon>Fabaceae</taxon>
        <taxon>Papilionoideae</taxon>
        <taxon>50 kb inversion clade</taxon>
        <taxon>NPAAA clade</taxon>
        <taxon>Hologalegina</taxon>
        <taxon>IRL clade</taxon>
        <taxon>Trifolieae</taxon>
        <taxon>Trifolium</taxon>
    </lineage>
</organism>
<evidence type="ECO:0000313" key="1">
    <source>
        <dbReference type="EMBL" id="MCI69139.1"/>
    </source>
</evidence>
<protein>
    <submittedName>
        <fullName evidence="1">Uncharacterized protein</fullName>
    </submittedName>
</protein>
<evidence type="ECO:0000313" key="2">
    <source>
        <dbReference type="Proteomes" id="UP000265520"/>
    </source>
</evidence>
<dbReference type="Proteomes" id="UP000265520">
    <property type="component" value="Unassembled WGS sequence"/>
</dbReference>
<keyword evidence="2" id="KW-1185">Reference proteome</keyword>
<reference evidence="1 2" key="1">
    <citation type="journal article" date="2018" name="Front. Plant Sci.">
        <title>Red Clover (Trifolium pratense) and Zigzag Clover (T. medium) - A Picture of Genomic Similarities and Differences.</title>
        <authorList>
            <person name="Dluhosova J."/>
            <person name="Istvanek J."/>
            <person name="Nedelnik J."/>
            <person name="Repkova J."/>
        </authorList>
    </citation>
    <scope>NUCLEOTIDE SEQUENCE [LARGE SCALE GENOMIC DNA]</scope>
    <source>
        <strain evidence="2">cv. 10/8</strain>
        <tissue evidence="1">Leaf</tissue>
    </source>
</reference>
<dbReference type="AlphaFoldDB" id="A0A392U6L5"/>
<name>A0A392U6L5_9FABA</name>
<sequence>MGVPKTAGDSKIFWPGDAHSYLLGVVLPGWLG</sequence>